<reference evidence="2 5" key="2">
    <citation type="submission" date="2023-11" db="EMBL/GenBank/DDBJ databases">
        <title>Plant-associative lifestyle of Vibrio porteresiae and its evolutionary dynamics.</title>
        <authorList>
            <person name="Rameshkumar N."/>
            <person name="Kirti K."/>
        </authorList>
    </citation>
    <scope>NUCLEOTIDE SEQUENCE [LARGE SCALE GENOMIC DNA]</scope>
    <source>
        <strain evidence="2 5">MSSRF38</strain>
    </source>
</reference>
<organism evidence="3 4">
    <name type="scientific">Vibrio mangrovi</name>
    <dbReference type="NCBI Taxonomy" id="474394"/>
    <lineage>
        <taxon>Bacteria</taxon>
        <taxon>Pseudomonadati</taxon>
        <taxon>Pseudomonadota</taxon>
        <taxon>Gammaproteobacteria</taxon>
        <taxon>Vibrionales</taxon>
        <taxon>Vibrionaceae</taxon>
        <taxon>Vibrio</taxon>
    </lineage>
</organism>
<reference evidence="3 4" key="1">
    <citation type="submission" date="2017-05" db="EMBL/GenBank/DDBJ databases">
        <authorList>
            <person name="Song R."/>
            <person name="Chenine A.L."/>
            <person name="Ruprecht R.M."/>
        </authorList>
    </citation>
    <scope>NUCLEOTIDE SEQUENCE [LARGE SCALE GENOMIC DNA]</scope>
    <source>
        <strain evidence="3 4">CECT 7927</strain>
    </source>
</reference>
<dbReference type="EMBL" id="FXXI01000007">
    <property type="protein sequence ID" value="SMS01886.1"/>
    <property type="molecule type" value="Genomic_DNA"/>
</dbReference>
<evidence type="ECO:0000313" key="4">
    <source>
        <dbReference type="Proteomes" id="UP000196125"/>
    </source>
</evidence>
<protein>
    <recommendedName>
        <fullName evidence="6">Lipoprotein</fullName>
    </recommendedName>
</protein>
<keyword evidence="1" id="KW-0732">Signal</keyword>
<evidence type="ECO:0000313" key="3">
    <source>
        <dbReference type="EMBL" id="SMS01886.1"/>
    </source>
</evidence>
<feature type="chain" id="PRO_5012961142" description="Lipoprotein" evidence="1">
    <location>
        <begin position="19"/>
        <end position="337"/>
    </location>
</feature>
<proteinExistence type="predicted"/>
<gene>
    <name evidence="2" type="ORF">SBX37_06855</name>
    <name evidence="3" type="ORF">VIM7927_03195</name>
</gene>
<accession>A0A1Y6IW84</accession>
<dbReference type="EMBL" id="JAWRCO010000001">
    <property type="protein sequence ID" value="MDW6002582.1"/>
    <property type="molecule type" value="Genomic_DNA"/>
</dbReference>
<feature type="signal peptide" evidence="1">
    <location>
        <begin position="1"/>
        <end position="18"/>
    </location>
</feature>
<dbReference type="Proteomes" id="UP001283366">
    <property type="component" value="Unassembled WGS sequence"/>
</dbReference>
<evidence type="ECO:0000313" key="2">
    <source>
        <dbReference type="EMBL" id="MDW6002582.1"/>
    </source>
</evidence>
<evidence type="ECO:0000256" key="1">
    <source>
        <dbReference type="SAM" id="SignalP"/>
    </source>
</evidence>
<dbReference type="RefSeq" id="WP_087481917.1">
    <property type="nucleotide sequence ID" value="NZ_AP024883.1"/>
</dbReference>
<dbReference type="AlphaFoldDB" id="A0A1Y6IW84"/>
<sequence>MKIQRILILSLLFPLFQACTSSTGSSSSKQVYLGQSTEIQVPRILFRGQIVIGPQTSSFTPCHSNQQFLLTLPAEQNQALSKQVTSPYQAIYGEIIGFLTAPSQTGYNADFRARLIARQVNYVSEDAVKGCSQPVQSTEARGQDPHWRVRMTSPDTFDVTFSRLQPQEWSFKLTRHTVEHRVYTAQQGTLTLSPSLCQLSDQTLYGWMATFNTQKGRYRGCARLGNQDPSMSWTATYQATSTQQENFTVSLILKADHSAQTFYYYQNDPDPIIETGFWQALNQDQVQVVMTQHQQQYLLSQRIFTRKGNQLYAPKEQVGRQIYDISNGGLTLYRTAP</sequence>
<dbReference type="PROSITE" id="PS51257">
    <property type="entry name" value="PROKAR_LIPOPROTEIN"/>
    <property type="match status" value="1"/>
</dbReference>
<evidence type="ECO:0000313" key="5">
    <source>
        <dbReference type="Proteomes" id="UP001283366"/>
    </source>
</evidence>
<keyword evidence="5" id="KW-1185">Reference proteome</keyword>
<dbReference type="Proteomes" id="UP000196125">
    <property type="component" value="Unassembled WGS sequence"/>
</dbReference>
<name>A0A1Y6IW84_9VIBR</name>
<evidence type="ECO:0008006" key="6">
    <source>
        <dbReference type="Google" id="ProtNLM"/>
    </source>
</evidence>
<dbReference type="OrthoDB" id="5348860at2"/>